<keyword evidence="7 13" id="KW-1133">Transmembrane helix</keyword>
<evidence type="ECO:0000256" key="11">
    <source>
        <dbReference type="ARBA" id="ARBA00038769"/>
    </source>
</evidence>
<dbReference type="PANTHER" id="PTHR19143">
    <property type="entry name" value="FIBRINOGEN/TENASCIN/ANGIOPOEITIN"/>
    <property type="match status" value="1"/>
</dbReference>
<gene>
    <name evidence="15" type="ORF">AGOR_G00008650</name>
</gene>
<dbReference type="InterPro" id="IPR036056">
    <property type="entry name" value="Fibrinogen-like_C"/>
</dbReference>
<dbReference type="AlphaFoldDB" id="A0A8T3E943"/>
<dbReference type="PANTHER" id="PTHR19143:SF45">
    <property type="entry name" value="FIBRINOGEN C DOMAIN-CONTAINING PROTEIN 1"/>
    <property type="match status" value="1"/>
</dbReference>
<dbReference type="GO" id="GO:0046872">
    <property type="term" value="F:metal ion binding"/>
    <property type="evidence" value="ECO:0007669"/>
    <property type="project" value="UniProtKB-KW"/>
</dbReference>
<dbReference type="EMBL" id="JAERUA010000001">
    <property type="protein sequence ID" value="KAI1904724.1"/>
    <property type="molecule type" value="Genomic_DNA"/>
</dbReference>
<keyword evidence="8 13" id="KW-0472">Membrane</keyword>
<keyword evidence="3 13" id="KW-0812">Transmembrane</keyword>
<evidence type="ECO:0000256" key="5">
    <source>
        <dbReference type="ARBA" id="ARBA00022837"/>
    </source>
</evidence>
<keyword evidence="2" id="KW-0147">Chitin-binding</keyword>
<dbReference type="FunFam" id="3.90.215.10:FF:000001">
    <property type="entry name" value="Tenascin isoform 1"/>
    <property type="match status" value="1"/>
</dbReference>
<dbReference type="OrthoDB" id="9990035at2759"/>
<comment type="subunit">
    <text evidence="11">Homotetramer; disulfide-linked.</text>
</comment>
<dbReference type="Proteomes" id="UP000829720">
    <property type="component" value="Unassembled WGS sequence"/>
</dbReference>
<keyword evidence="5" id="KW-0106">Calcium</keyword>
<dbReference type="CDD" id="cd00087">
    <property type="entry name" value="FReD"/>
    <property type="match status" value="1"/>
</dbReference>
<dbReference type="SUPFAM" id="SSF56496">
    <property type="entry name" value="Fibrinogen C-terminal domain-like"/>
    <property type="match status" value="1"/>
</dbReference>
<keyword evidence="10" id="KW-0325">Glycoprotein</keyword>
<dbReference type="InterPro" id="IPR014716">
    <property type="entry name" value="Fibrinogen_a/b/g_C_1"/>
</dbReference>
<dbReference type="InterPro" id="IPR050373">
    <property type="entry name" value="Fibrinogen_C-term_domain"/>
</dbReference>
<name>A0A8T3E943_9TELE</name>
<sequence>MVNDQWGIMNSVSELEDGQRHKSQRMSCSYLLCTILLFVAVLLAVTVTGTILFMNHYQAPPGPDGPPLISTNQDESNALVTVERGDGSRINIFVDPNCPDYNNNFLRLEGVQTSLLHSLTDHDSDLKSVKGQDHALLVNLAEEVAKLSAHASQLRMDYEALRRGQGNLGQDLNTLQTEQGRLIQLLSESQVNMVKVVDSVSDAINSMQKETGGFKTRLKADLQRAPVRGARLKGCANGSRPRDCSDIYTNGQREDGIYSVFPTHYPAGFQVFCDMTTDGGGWTVIQRREDGSVNFFRGWDSYREGFGKITGEHWLGMKHIHALTIQANYELRIDLEDFENSTAYAQYGTFGVGLFSVDPDDDGYPLTIGDYSGTAGDSLLKHNGMKFTTKDKDNDHSENNCASFYHGAWWYRNCHTSNLNGQYLRGQHTSYADGIEWSSWTGWQYSLKFTEMKIRPSREENKRQWPILLRVGWRALTEADTASLQMSSFAPFPRCMAVRARDKNQSGDSLEAARLKGNGRETEDASRLRKNSVECHLTFVIQLSQIKRRSP</sequence>
<feature type="region of interest" description="Disordered" evidence="12">
    <location>
        <begin position="506"/>
        <end position="527"/>
    </location>
</feature>
<comment type="subcellular location">
    <subcellularLocation>
        <location evidence="1">Membrane</location>
        <topology evidence="1">Single-pass type II membrane protein</topology>
    </subcellularLocation>
</comment>
<dbReference type="GO" id="GO:0005615">
    <property type="term" value="C:extracellular space"/>
    <property type="evidence" value="ECO:0007669"/>
    <property type="project" value="TreeGrafter"/>
</dbReference>
<dbReference type="InterPro" id="IPR002181">
    <property type="entry name" value="Fibrinogen_a/b/g_C_dom"/>
</dbReference>
<evidence type="ECO:0000256" key="8">
    <source>
        <dbReference type="ARBA" id="ARBA00023136"/>
    </source>
</evidence>
<evidence type="ECO:0000256" key="1">
    <source>
        <dbReference type="ARBA" id="ARBA00004606"/>
    </source>
</evidence>
<dbReference type="NCBIfam" id="NF040941">
    <property type="entry name" value="GGGWT_bact"/>
    <property type="match status" value="1"/>
</dbReference>
<feature type="domain" description="Fibrinogen C-terminal" evidence="14">
    <location>
        <begin position="235"/>
        <end position="458"/>
    </location>
</feature>
<comment type="caution">
    <text evidence="15">The sequence shown here is derived from an EMBL/GenBank/DDBJ whole genome shotgun (WGS) entry which is preliminary data.</text>
</comment>
<keyword evidence="9" id="KW-1015">Disulfide bond</keyword>
<protein>
    <recommendedName>
        <fullName evidence="14">Fibrinogen C-terminal domain-containing protein</fullName>
    </recommendedName>
</protein>
<evidence type="ECO:0000256" key="6">
    <source>
        <dbReference type="ARBA" id="ARBA00022968"/>
    </source>
</evidence>
<dbReference type="SMART" id="SM00186">
    <property type="entry name" value="FBG"/>
    <property type="match status" value="1"/>
</dbReference>
<evidence type="ECO:0000256" key="7">
    <source>
        <dbReference type="ARBA" id="ARBA00022989"/>
    </source>
</evidence>
<evidence type="ECO:0000256" key="4">
    <source>
        <dbReference type="ARBA" id="ARBA00022723"/>
    </source>
</evidence>
<dbReference type="PROSITE" id="PS51406">
    <property type="entry name" value="FIBRINOGEN_C_2"/>
    <property type="match status" value="1"/>
</dbReference>
<dbReference type="GO" id="GO:0016020">
    <property type="term" value="C:membrane"/>
    <property type="evidence" value="ECO:0007669"/>
    <property type="project" value="UniProtKB-SubCell"/>
</dbReference>
<evidence type="ECO:0000313" key="16">
    <source>
        <dbReference type="Proteomes" id="UP000829720"/>
    </source>
</evidence>
<reference evidence="15" key="1">
    <citation type="submission" date="2021-01" db="EMBL/GenBank/DDBJ databases">
        <authorList>
            <person name="Zahm M."/>
            <person name="Roques C."/>
            <person name="Cabau C."/>
            <person name="Klopp C."/>
            <person name="Donnadieu C."/>
            <person name="Jouanno E."/>
            <person name="Lampietro C."/>
            <person name="Louis A."/>
            <person name="Herpin A."/>
            <person name="Echchiki A."/>
            <person name="Berthelot C."/>
            <person name="Parey E."/>
            <person name="Roest-Crollius H."/>
            <person name="Braasch I."/>
            <person name="Postlethwait J."/>
            <person name="Bobe J."/>
            <person name="Montfort J."/>
            <person name="Bouchez O."/>
            <person name="Begum T."/>
            <person name="Mejri S."/>
            <person name="Adams A."/>
            <person name="Chen W.-J."/>
            <person name="Guiguen Y."/>
        </authorList>
    </citation>
    <scope>NUCLEOTIDE SEQUENCE</scope>
    <source>
        <tissue evidence="15">Blood</tissue>
    </source>
</reference>
<keyword evidence="6" id="KW-0735">Signal-anchor</keyword>
<dbReference type="GO" id="GO:0008061">
    <property type="term" value="F:chitin binding"/>
    <property type="evidence" value="ECO:0007669"/>
    <property type="project" value="UniProtKB-KW"/>
</dbReference>
<proteinExistence type="predicted"/>
<dbReference type="Gene3D" id="3.90.215.10">
    <property type="entry name" value="Gamma Fibrinogen, chain A, domain 1"/>
    <property type="match status" value="1"/>
</dbReference>
<feature type="transmembrane region" description="Helical" evidence="13">
    <location>
        <begin position="30"/>
        <end position="54"/>
    </location>
</feature>
<evidence type="ECO:0000256" key="9">
    <source>
        <dbReference type="ARBA" id="ARBA00023157"/>
    </source>
</evidence>
<evidence type="ECO:0000256" key="3">
    <source>
        <dbReference type="ARBA" id="ARBA00022692"/>
    </source>
</evidence>
<evidence type="ECO:0000256" key="10">
    <source>
        <dbReference type="ARBA" id="ARBA00023180"/>
    </source>
</evidence>
<evidence type="ECO:0000256" key="12">
    <source>
        <dbReference type="SAM" id="MobiDB-lite"/>
    </source>
</evidence>
<evidence type="ECO:0000259" key="14">
    <source>
        <dbReference type="PROSITE" id="PS51406"/>
    </source>
</evidence>
<dbReference type="InterPro" id="IPR020837">
    <property type="entry name" value="Fibrinogen_CS"/>
</dbReference>
<keyword evidence="4" id="KW-0479">Metal-binding</keyword>
<evidence type="ECO:0000256" key="2">
    <source>
        <dbReference type="ARBA" id="ARBA00022669"/>
    </source>
</evidence>
<dbReference type="Pfam" id="PF00147">
    <property type="entry name" value="Fibrinogen_C"/>
    <property type="match status" value="1"/>
</dbReference>
<accession>A0A8T3E943</accession>
<evidence type="ECO:0000256" key="13">
    <source>
        <dbReference type="SAM" id="Phobius"/>
    </source>
</evidence>
<keyword evidence="16" id="KW-1185">Reference proteome</keyword>
<dbReference type="PROSITE" id="PS00514">
    <property type="entry name" value="FIBRINOGEN_C_1"/>
    <property type="match status" value="1"/>
</dbReference>
<organism evidence="15 16">
    <name type="scientific">Albula goreensis</name>
    <dbReference type="NCBI Taxonomy" id="1534307"/>
    <lineage>
        <taxon>Eukaryota</taxon>
        <taxon>Metazoa</taxon>
        <taxon>Chordata</taxon>
        <taxon>Craniata</taxon>
        <taxon>Vertebrata</taxon>
        <taxon>Euteleostomi</taxon>
        <taxon>Actinopterygii</taxon>
        <taxon>Neopterygii</taxon>
        <taxon>Teleostei</taxon>
        <taxon>Albuliformes</taxon>
        <taxon>Albulidae</taxon>
        <taxon>Albula</taxon>
    </lineage>
</organism>
<evidence type="ECO:0000313" key="15">
    <source>
        <dbReference type="EMBL" id="KAI1904724.1"/>
    </source>
</evidence>